<comment type="caution">
    <text evidence="8">The sequence shown here is derived from an EMBL/GenBank/DDBJ whole genome shotgun (WGS) entry which is preliminary data.</text>
</comment>
<dbReference type="GO" id="GO:0000976">
    <property type="term" value="F:transcription cis-regulatory region binding"/>
    <property type="evidence" value="ECO:0007669"/>
    <property type="project" value="TreeGrafter"/>
</dbReference>
<dbReference type="PROSITE" id="PS50811">
    <property type="entry name" value="WRKY"/>
    <property type="match status" value="1"/>
</dbReference>
<dbReference type="SUPFAM" id="SSF118290">
    <property type="entry name" value="WRKY DNA-binding domain"/>
    <property type="match status" value="1"/>
</dbReference>
<feature type="domain" description="WRKY" evidence="7">
    <location>
        <begin position="81"/>
        <end position="140"/>
    </location>
</feature>
<feature type="compositionally biased region" description="Low complexity" evidence="6">
    <location>
        <begin position="159"/>
        <end position="174"/>
    </location>
</feature>
<dbReference type="InterPro" id="IPR044810">
    <property type="entry name" value="WRKY_plant"/>
</dbReference>
<keyword evidence="4" id="KW-0804">Transcription</keyword>
<evidence type="ECO:0000259" key="7">
    <source>
        <dbReference type="PROSITE" id="PS50811"/>
    </source>
</evidence>
<evidence type="ECO:0000256" key="6">
    <source>
        <dbReference type="SAM" id="MobiDB-lite"/>
    </source>
</evidence>
<dbReference type="InterPro" id="IPR003657">
    <property type="entry name" value="WRKY_dom"/>
</dbReference>
<name>A0AAV3PZJ1_LITER</name>
<dbReference type="GO" id="GO:0003700">
    <property type="term" value="F:DNA-binding transcription factor activity"/>
    <property type="evidence" value="ECO:0007669"/>
    <property type="project" value="InterPro"/>
</dbReference>
<dbReference type="InterPro" id="IPR036576">
    <property type="entry name" value="WRKY_dom_sf"/>
</dbReference>
<dbReference type="GO" id="GO:0005634">
    <property type="term" value="C:nucleus"/>
    <property type="evidence" value="ECO:0007669"/>
    <property type="project" value="UniProtKB-SubCell"/>
</dbReference>
<evidence type="ECO:0000256" key="2">
    <source>
        <dbReference type="ARBA" id="ARBA00023015"/>
    </source>
</evidence>
<keyword evidence="9" id="KW-1185">Reference proteome</keyword>
<dbReference type="PANTHER" id="PTHR32096">
    <property type="entry name" value="WRKY TRANSCRIPTION FACTOR 30-RELATED-RELATED"/>
    <property type="match status" value="1"/>
</dbReference>
<accession>A0AAV3PZJ1</accession>
<feature type="region of interest" description="Disordered" evidence="6">
    <location>
        <begin position="137"/>
        <end position="182"/>
    </location>
</feature>
<keyword evidence="5" id="KW-0539">Nucleus</keyword>
<reference evidence="8 9" key="1">
    <citation type="submission" date="2024-01" db="EMBL/GenBank/DDBJ databases">
        <title>The complete chloroplast genome sequence of Lithospermum erythrorhizon: insights into the phylogenetic relationship among Boraginaceae species and the maternal lineages of purple gromwells.</title>
        <authorList>
            <person name="Okada T."/>
            <person name="Watanabe K."/>
        </authorList>
    </citation>
    <scope>NUCLEOTIDE SEQUENCE [LARGE SCALE GENOMIC DNA]</scope>
</reference>
<dbReference type="Gene3D" id="2.20.25.80">
    <property type="entry name" value="WRKY domain"/>
    <property type="match status" value="1"/>
</dbReference>
<evidence type="ECO:0000256" key="4">
    <source>
        <dbReference type="ARBA" id="ARBA00023163"/>
    </source>
</evidence>
<evidence type="ECO:0000313" key="9">
    <source>
        <dbReference type="Proteomes" id="UP001454036"/>
    </source>
</evidence>
<evidence type="ECO:0000256" key="5">
    <source>
        <dbReference type="ARBA" id="ARBA00023242"/>
    </source>
</evidence>
<dbReference type="Proteomes" id="UP001454036">
    <property type="component" value="Unassembled WGS sequence"/>
</dbReference>
<evidence type="ECO:0000256" key="1">
    <source>
        <dbReference type="ARBA" id="ARBA00004123"/>
    </source>
</evidence>
<protein>
    <submittedName>
        <fullName evidence="8">DNA-binding transcription factor</fullName>
    </submittedName>
</protein>
<feature type="region of interest" description="Disordered" evidence="6">
    <location>
        <begin position="1"/>
        <end position="73"/>
    </location>
</feature>
<keyword evidence="3 8" id="KW-0238">DNA-binding</keyword>
<dbReference type="AlphaFoldDB" id="A0AAV3PZJ1"/>
<gene>
    <name evidence="8" type="ORF">LIER_14128</name>
</gene>
<sequence length="269" mass="29427">MDGDELVHKDSIIQDQEDSTSTPGNVLADDSNLSSDEAIEPTMPPPKKSRRGENTKVVLVPIGGGDGSSPRSKMEIYPPPDSWSWRKYGQKPIKLSPYPRGYYRCSSSKGCPSKKQVERSLIDPLMLQITYSNEHNHPLPTTTNKHHRHPTTTIPPPTVDSSTTSTSSATTDTTENPSIFATQPDLEGFNTGFYEFTAELEWFSNMGSTTMLNSPTFVGPKWVDVDVALVLPIGEEDQSLFGDLEELPECSVVFGRGCNGEHSSSSTTG</sequence>
<dbReference type="PANTHER" id="PTHR32096:SF18">
    <property type="entry name" value="DISEASE RESISTANCE PROTEIN RRS1B-RELATED"/>
    <property type="match status" value="1"/>
</dbReference>
<evidence type="ECO:0000313" key="8">
    <source>
        <dbReference type="EMBL" id="GAA0156698.1"/>
    </source>
</evidence>
<evidence type="ECO:0000256" key="3">
    <source>
        <dbReference type="ARBA" id="ARBA00023125"/>
    </source>
</evidence>
<organism evidence="8 9">
    <name type="scientific">Lithospermum erythrorhizon</name>
    <name type="common">Purple gromwell</name>
    <name type="synonym">Lithospermum officinale var. erythrorhizon</name>
    <dbReference type="NCBI Taxonomy" id="34254"/>
    <lineage>
        <taxon>Eukaryota</taxon>
        <taxon>Viridiplantae</taxon>
        <taxon>Streptophyta</taxon>
        <taxon>Embryophyta</taxon>
        <taxon>Tracheophyta</taxon>
        <taxon>Spermatophyta</taxon>
        <taxon>Magnoliopsida</taxon>
        <taxon>eudicotyledons</taxon>
        <taxon>Gunneridae</taxon>
        <taxon>Pentapetalae</taxon>
        <taxon>asterids</taxon>
        <taxon>lamiids</taxon>
        <taxon>Boraginales</taxon>
        <taxon>Boraginaceae</taxon>
        <taxon>Boraginoideae</taxon>
        <taxon>Lithospermeae</taxon>
        <taxon>Lithospermum</taxon>
    </lineage>
</organism>
<dbReference type="SMART" id="SM00774">
    <property type="entry name" value="WRKY"/>
    <property type="match status" value="1"/>
</dbReference>
<keyword evidence="2" id="KW-0805">Transcription regulation</keyword>
<feature type="compositionally biased region" description="Basic and acidic residues" evidence="6">
    <location>
        <begin position="1"/>
        <end position="12"/>
    </location>
</feature>
<comment type="subcellular location">
    <subcellularLocation>
        <location evidence="1">Nucleus</location>
    </subcellularLocation>
</comment>
<dbReference type="EMBL" id="BAABME010002927">
    <property type="protein sequence ID" value="GAA0156698.1"/>
    <property type="molecule type" value="Genomic_DNA"/>
</dbReference>
<dbReference type="Pfam" id="PF03106">
    <property type="entry name" value="WRKY"/>
    <property type="match status" value="1"/>
</dbReference>
<proteinExistence type="predicted"/>